<reference evidence="2 3" key="1">
    <citation type="journal article" date="2020" name="Microbiol. Res.">
        <title>Flavobacterium pokkalii sp. nov., a novel plant growth promoting native rhizobacteria isolated from pokkali rice grown in coastal saline affected agricultural regions of southern India, Kerala.</title>
        <authorList>
            <person name="Menon R.R."/>
            <person name="Kumari S."/>
            <person name="Viver T."/>
            <person name="Rameshkumar N."/>
        </authorList>
    </citation>
    <scope>NUCLEOTIDE SEQUENCE [LARGE SCALE GENOMIC DNA]</scope>
    <source>
        <strain evidence="2 3">L1I52</strain>
    </source>
</reference>
<name>A0ABR7UQ80_9FLAO</name>
<dbReference type="InterPro" id="IPR036515">
    <property type="entry name" value="Transposase_17_sf"/>
</dbReference>
<dbReference type="SUPFAM" id="SSF143422">
    <property type="entry name" value="Transposase IS200-like"/>
    <property type="match status" value="1"/>
</dbReference>
<organism evidence="2 3">
    <name type="scientific">Flavobacterium pokkalii</name>
    <dbReference type="NCBI Taxonomy" id="1940408"/>
    <lineage>
        <taxon>Bacteria</taxon>
        <taxon>Pseudomonadati</taxon>
        <taxon>Bacteroidota</taxon>
        <taxon>Flavobacteriia</taxon>
        <taxon>Flavobacteriales</taxon>
        <taxon>Flavobacteriaceae</taxon>
        <taxon>Flavobacterium</taxon>
    </lineage>
</organism>
<evidence type="ECO:0000259" key="1">
    <source>
        <dbReference type="SMART" id="SM01321"/>
    </source>
</evidence>
<evidence type="ECO:0000313" key="3">
    <source>
        <dbReference type="Proteomes" id="UP000661715"/>
    </source>
</evidence>
<sequence length="214" mass="26214">MAKTEHYFTRFENNGIYHVYNRSIDRKPMFLSDRNYHFFIRQFDKYLSNYIKIYAYCLLGNHFHFLIKINDLTDLTTFEKLSNFKKSNESSTTHDIISNQFKKFFQSYAMAFNKENSRVGTLFQTPFKRVRVEEENYLRELTCYINTNAQKHSLVKDFRDWKWSSYHNLISEKETKLFKKEVLSYFDDVDNFTYSHIEYVKRMDSIERDFYIED</sequence>
<comment type="caution">
    <text evidence="2">The sequence shown here is derived from an EMBL/GenBank/DDBJ whole genome shotgun (WGS) entry which is preliminary data.</text>
</comment>
<dbReference type="PANTHER" id="PTHR34322:SF2">
    <property type="entry name" value="TRANSPOSASE IS200-LIKE DOMAIN-CONTAINING PROTEIN"/>
    <property type="match status" value="1"/>
</dbReference>
<dbReference type="InterPro" id="IPR002686">
    <property type="entry name" value="Transposase_17"/>
</dbReference>
<dbReference type="EMBL" id="NASZ01000003">
    <property type="protein sequence ID" value="MBD0724368.1"/>
    <property type="molecule type" value="Genomic_DNA"/>
</dbReference>
<dbReference type="PANTHER" id="PTHR34322">
    <property type="entry name" value="TRANSPOSASE, Y1_TNP DOMAIN-CONTAINING"/>
    <property type="match status" value="1"/>
</dbReference>
<dbReference type="SMART" id="SM01321">
    <property type="entry name" value="Y1_Tnp"/>
    <property type="match status" value="1"/>
</dbReference>
<accession>A0ABR7UQ80</accession>
<proteinExistence type="predicted"/>
<keyword evidence="3" id="KW-1185">Reference proteome</keyword>
<feature type="domain" description="Transposase IS200-like" evidence="1">
    <location>
        <begin position="12"/>
        <end position="148"/>
    </location>
</feature>
<evidence type="ECO:0000313" key="2">
    <source>
        <dbReference type="EMBL" id="MBD0724368.1"/>
    </source>
</evidence>
<dbReference type="RefSeq" id="WP_055094221.1">
    <property type="nucleotide sequence ID" value="NZ_NASZ01000003.1"/>
</dbReference>
<protein>
    <recommendedName>
        <fullName evidence="1">Transposase IS200-like domain-containing protein</fullName>
    </recommendedName>
</protein>
<dbReference type="Proteomes" id="UP000661715">
    <property type="component" value="Unassembled WGS sequence"/>
</dbReference>
<gene>
    <name evidence="2" type="ORF">B6A10_04165</name>
</gene>
<dbReference type="Gene3D" id="3.30.70.1290">
    <property type="entry name" value="Transposase IS200-like"/>
    <property type="match status" value="1"/>
</dbReference>